<dbReference type="InterPro" id="IPR027417">
    <property type="entry name" value="P-loop_NTPase"/>
</dbReference>
<dbReference type="OrthoDB" id="2081291at2"/>
<dbReference type="Pfam" id="PF22735">
    <property type="entry name" value="NNH3"/>
    <property type="match status" value="1"/>
</dbReference>
<dbReference type="PANTHER" id="PTHR14136">
    <property type="entry name" value="BTB_POZ DOMAIN-CONTAINING PROTEIN KCTD9"/>
    <property type="match status" value="1"/>
</dbReference>
<dbReference type="AlphaFoldDB" id="A0A7C9IMM5"/>
<dbReference type="Gene3D" id="2.160.20.80">
    <property type="entry name" value="E3 ubiquitin-protein ligase SopA"/>
    <property type="match status" value="1"/>
</dbReference>
<feature type="domain" description="NACHT N-terminal Helical" evidence="2">
    <location>
        <begin position="18"/>
        <end position="241"/>
    </location>
</feature>
<evidence type="ECO:0000313" key="3">
    <source>
        <dbReference type="EMBL" id="MYL84681.1"/>
    </source>
</evidence>
<keyword evidence="4" id="KW-1185">Reference proteome</keyword>
<accession>A0A7C9IMM5</accession>
<evidence type="ECO:0000259" key="2">
    <source>
        <dbReference type="Pfam" id="PF22735"/>
    </source>
</evidence>
<dbReference type="InterPro" id="IPR051082">
    <property type="entry name" value="Pentapeptide-BTB/POZ_domain"/>
</dbReference>
<feature type="domain" description="NACHT" evidence="1">
    <location>
        <begin position="306"/>
        <end position="400"/>
    </location>
</feature>
<dbReference type="Proteomes" id="UP000482487">
    <property type="component" value="Unassembled WGS sequence"/>
</dbReference>
<dbReference type="Gene3D" id="3.40.50.300">
    <property type="entry name" value="P-loop containing nucleotide triphosphate hydrolases"/>
    <property type="match status" value="1"/>
</dbReference>
<comment type="caution">
    <text evidence="3">The sequence shown here is derived from an EMBL/GenBank/DDBJ whole genome shotgun (WGS) entry which is preliminary data.</text>
</comment>
<proteinExistence type="predicted"/>
<dbReference type="InterPro" id="IPR054568">
    <property type="entry name" value="NNH3"/>
</dbReference>
<dbReference type="InterPro" id="IPR007111">
    <property type="entry name" value="NACHT_NTPase"/>
</dbReference>
<gene>
    <name evidence="3" type="ORF">GTA51_16320</name>
</gene>
<dbReference type="Pfam" id="PF05729">
    <property type="entry name" value="NACHT"/>
    <property type="match status" value="1"/>
</dbReference>
<dbReference type="PANTHER" id="PTHR14136:SF17">
    <property type="entry name" value="BTB_POZ DOMAIN-CONTAINING PROTEIN KCTD9"/>
    <property type="match status" value="1"/>
</dbReference>
<organism evidence="3 4">
    <name type="scientific">Solidesulfovibrio aerotolerans</name>
    <dbReference type="NCBI Taxonomy" id="295255"/>
    <lineage>
        <taxon>Bacteria</taxon>
        <taxon>Pseudomonadati</taxon>
        <taxon>Thermodesulfobacteriota</taxon>
        <taxon>Desulfovibrionia</taxon>
        <taxon>Desulfovibrionales</taxon>
        <taxon>Desulfovibrionaceae</taxon>
        <taxon>Solidesulfovibrio</taxon>
    </lineage>
</organism>
<dbReference type="RefSeq" id="WP_160962923.1">
    <property type="nucleotide sequence ID" value="NZ_WVUD01000039.1"/>
</dbReference>
<evidence type="ECO:0000313" key="4">
    <source>
        <dbReference type="Proteomes" id="UP000482487"/>
    </source>
</evidence>
<evidence type="ECO:0000259" key="1">
    <source>
        <dbReference type="Pfam" id="PF05729"/>
    </source>
</evidence>
<dbReference type="InterPro" id="IPR001646">
    <property type="entry name" value="5peptide_repeat"/>
</dbReference>
<dbReference type="EMBL" id="WVUD01000039">
    <property type="protein sequence ID" value="MYL84681.1"/>
    <property type="molecule type" value="Genomic_DNA"/>
</dbReference>
<sequence length="962" mass="106410">MINRGTLEVSDPASVQRKTITFDRKKFATALAKAVLNGIPVGFSMAAGQPNPAALAKMGENIVDLVASFGLKTTPDRLASKLIFTAASQAAFELVREAVREESKGDTQPTMAALNATLTQSEPEALVTMLEQRLTAEPLEIDRHFFKDPAKPLPIAAIAEVLAYWLDNLGLTRPQTQAIANRFERYFVYAVYDEWKSKANDYAPLLQGLETPFDEALAWERYWAHLRRQVQLPMMAEPFGLDAVYVPLRAYFVTKTCPDGECEQARDIFRRGLDDKKSIATQHIVKLHRAVHDWLGKNDKDDAIRLICGGPGSGKSSFVKMLAADLAGNEQRLLFVPLAQKDPSKDLKQMIGEFLQGSGLLPFNPMEERDKPLLLILDGLDELSMQGRSGAEAAKQLLDEVRSAVGIANYDTLCVRCLITGRDLAVQAVEQALHLETTSLHLLPYWIDGKKETPNPSDPENLLEEDQRSDWWRKYGQASGHGFDSVPKPFLHARLREMSGQPLLNYLLAVIYTQNPKAITEASRAPIYNRLLSGVYDRDYNKAHFPLGALKSEEFSFVLEKIAVAIWHGDGRTASLGEIKAHCHGSQAEPLLERVLAGVDKGLMRLLTAFYFRQAMQRGESETFEFTHKSFGEYLTARHIVAILAELYEESRRSANSMRSTWSLETALQDWLTLCAPQPMDEYLYSFIYELVAEEPLGAVRQWQQLCARLIGIVLDQGMPMGPRPEGLSFKAQCQQARNAEAALLAVHCACASRTGTISAIVWPTPKSLREWLSWLEPAAGPTLARKGLAHLELKQQELAGVNLHSANLKEVDLMEANLMGANLMGANLMGANLEGANLVSADLWRANLMGAVLGEANLKGASFASADLEGANLERANLKGANFARAYLTGAYLMGARIGSTVVSNELFIQAEFDDPALREALRANVDISQLEAYRIGEPDDDEADALARLIEEARATQKKN</sequence>
<name>A0A7C9IMM5_9BACT</name>
<protein>
    <submittedName>
        <fullName evidence="3">NACHT domain-containing protein</fullName>
    </submittedName>
</protein>
<dbReference type="SUPFAM" id="SSF52540">
    <property type="entry name" value="P-loop containing nucleoside triphosphate hydrolases"/>
    <property type="match status" value="1"/>
</dbReference>
<dbReference type="SUPFAM" id="SSF141571">
    <property type="entry name" value="Pentapeptide repeat-like"/>
    <property type="match status" value="1"/>
</dbReference>
<dbReference type="CDD" id="cd01120">
    <property type="entry name" value="RecA-like_superfamily"/>
    <property type="match status" value="1"/>
</dbReference>
<dbReference type="Pfam" id="PF00805">
    <property type="entry name" value="Pentapeptide"/>
    <property type="match status" value="1"/>
</dbReference>
<reference evidence="3 4" key="1">
    <citation type="submission" date="2020-01" db="EMBL/GenBank/DDBJ databases">
        <title>Genome sequence of Desulfovibrio aerotolerans DSM 16695(T).</title>
        <authorList>
            <person name="Karnachuk O."/>
            <person name="Avakyan M."/>
            <person name="Mardanov A."/>
            <person name="Kadnikov V."/>
            <person name="Ravin N."/>
        </authorList>
    </citation>
    <scope>NUCLEOTIDE SEQUENCE [LARGE SCALE GENOMIC DNA]</scope>
    <source>
        <strain evidence="3 4">DSM 16695</strain>
    </source>
</reference>